<feature type="compositionally biased region" description="Basic and acidic residues" evidence="1">
    <location>
        <begin position="59"/>
        <end position="76"/>
    </location>
</feature>
<comment type="caution">
    <text evidence="2">The sequence shown here is derived from an EMBL/GenBank/DDBJ whole genome shotgun (WGS) entry which is preliminary data.</text>
</comment>
<dbReference type="Proteomes" id="UP001501586">
    <property type="component" value="Unassembled WGS sequence"/>
</dbReference>
<organism evidence="2 3">
    <name type="scientific">Brevibacterium daeguense</name>
    <dbReference type="NCBI Taxonomy" id="909936"/>
    <lineage>
        <taxon>Bacteria</taxon>
        <taxon>Bacillati</taxon>
        <taxon>Actinomycetota</taxon>
        <taxon>Actinomycetes</taxon>
        <taxon>Micrococcales</taxon>
        <taxon>Brevibacteriaceae</taxon>
        <taxon>Brevibacterium</taxon>
    </lineage>
</organism>
<feature type="region of interest" description="Disordered" evidence="1">
    <location>
        <begin position="1"/>
        <end position="133"/>
    </location>
</feature>
<keyword evidence="3" id="KW-1185">Reference proteome</keyword>
<evidence type="ECO:0008006" key="4">
    <source>
        <dbReference type="Google" id="ProtNLM"/>
    </source>
</evidence>
<feature type="compositionally biased region" description="Gly residues" evidence="1">
    <location>
        <begin position="299"/>
        <end position="309"/>
    </location>
</feature>
<protein>
    <recommendedName>
        <fullName evidence="4">DUF3618 domain-containing protein</fullName>
    </recommendedName>
</protein>
<accession>A0ABP8EKL5</accession>
<proteinExistence type="predicted"/>
<evidence type="ECO:0000256" key="1">
    <source>
        <dbReference type="SAM" id="MobiDB-lite"/>
    </source>
</evidence>
<feature type="region of interest" description="Disordered" evidence="1">
    <location>
        <begin position="210"/>
        <end position="230"/>
    </location>
</feature>
<dbReference type="EMBL" id="BAABAZ010000006">
    <property type="protein sequence ID" value="GAA4284483.1"/>
    <property type="molecule type" value="Genomic_DNA"/>
</dbReference>
<feature type="region of interest" description="Disordered" evidence="1">
    <location>
        <begin position="276"/>
        <end position="332"/>
    </location>
</feature>
<reference evidence="3" key="1">
    <citation type="journal article" date="2019" name="Int. J. Syst. Evol. Microbiol.">
        <title>The Global Catalogue of Microorganisms (GCM) 10K type strain sequencing project: providing services to taxonomists for standard genome sequencing and annotation.</title>
        <authorList>
            <consortium name="The Broad Institute Genomics Platform"/>
            <consortium name="The Broad Institute Genome Sequencing Center for Infectious Disease"/>
            <person name="Wu L."/>
            <person name="Ma J."/>
        </authorList>
    </citation>
    <scope>NUCLEOTIDE SEQUENCE [LARGE SCALE GENOMIC DNA]</scope>
    <source>
        <strain evidence="3">JCM 17458</strain>
    </source>
</reference>
<name>A0ABP8EKL5_9MICO</name>
<feature type="compositionally biased region" description="Polar residues" evidence="1">
    <location>
        <begin position="102"/>
        <end position="127"/>
    </location>
</feature>
<dbReference type="RefSeq" id="WP_236866553.1">
    <property type="nucleotide sequence ID" value="NZ_BAABAZ010000006.1"/>
</dbReference>
<evidence type="ECO:0000313" key="2">
    <source>
        <dbReference type="EMBL" id="GAA4284483.1"/>
    </source>
</evidence>
<evidence type="ECO:0000313" key="3">
    <source>
        <dbReference type="Proteomes" id="UP001501586"/>
    </source>
</evidence>
<sequence length="332" mass="34679">MTENRNTHDPYTGQPSPPETAPFGEFSTQPPVPASQGAVLSSDEPTTYGKHSSYGRSDSTSDAKDTAKQEGQHLKSEASSSASNVKESAQQEAGKVADEAKSQASSLLSRVQSDVSEQASTQQNRAAQSVRAVSDDLAAIQRGEAPQGEVTRNILSFADEKVSAVADRLENGEPMDLVDDVRRFASRKPLTFLAITAGVGLVLGRATRGLTDSRKNSDSSGRSGAGQYGVDQYGTGQYGVGGQYSTGQYGVGGQYSTGQYGGQGFSGTGYSQDYGAAGGHTGYPAVPPEARTYEPEGQAHGGVGAGYGQYGIPDHDRPGTTGHFPESGEYNR</sequence>
<feature type="compositionally biased region" description="Polar residues" evidence="1">
    <location>
        <begin position="77"/>
        <end position="91"/>
    </location>
</feature>
<gene>
    <name evidence="2" type="ORF">GCM10022261_20140</name>
</gene>